<dbReference type="AlphaFoldDB" id="A0A0A9GLI1"/>
<sequence length="60" mass="6712">MSKATVPLVSCNIHAHHQTENCFTCGFNYSYSPHSSATASCKVINFQKFFKNAQSILRSK</sequence>
<proteinExistence type="predicted"/>
<reference evidence="1" key="2">
    <citation type="journal article" date="2015" name="Data Brief">
        <title>Shoot transcriptome of the giant reed, Arundo donax.</title>
        <authorList>
            <person name="Barrero R.A."/>
            <person name="Guerrero F.D."/>
            <person name="Moolhuijzen P."/>
            <person name="Goolsby J.A."/>
            <person name="Tidwell J."/>
            <person name="Bellgard S.E."/>
            <person name="Bellgard M.I."/>
        </authorList>
    </citation>
    <scope>NUCLEOTIDE SEQUENCE</scope>
    <source>
        <tissue evidence="1">Shoot tissue taken approximately 20 cm above the soil surface</tissue>
    </source>
</reference>
<dbReference type="EMBL" id="GBRH01171921">
    <property type="protein sequence ID" value="JAE25975.1"/>
    <property type="molecule type" value="Transcribed_RNA"/>
</dbReference>
<protein>
    <submittedName>
        <fullName evidence="1">Uncharacterized protein</fullName>
    </submittedName>
</protein>
<organism evidence="1">
    <name type="scientific">Arundo donax</name>
    <name type="common">Giant reed</name>
    <name type="synonym">Donax arundinaceus</name>
    <dbReference type="NCBI Taxonomy" id="35708"/>
    <lineage>
        <taxon>Eukaryota</taxon>
        <taxon>Viridiplantae</taxon>
        <taxon>Streptophyta</taxon>
        <taxon>Embryophyta</taxon>
        <taxon>Tracheophyta</taxon>
        <taxon>Spermatophyta</taxon>
        <taxon>Magnoliopsida</taxon>
        <taxon>Liliopsida</taxon>
        <taxon>Poales</taxon>
        <taxon>Poaceae</taxon>
        <taxon>PACMAD clade</taxon>
        <taxon>Arundinoideae</taxon>
        <taxon>Arundineae</taxon>
        <taxon>Arundo</taxon>
    </lineage>
</organism>
<accession>A0A0A9GLI1</accession>
<name>A0A0A9GLI1_ARUDO</name>
<reference evidence="1" key="1">
    <citation type="submission" date="2014-09" db="EMBL/GenBank/DDBJ databases">
        <authorList>
            <person name="Magalhaes I.L.F."/>
            <person name="Oliveira U."/>
            <person name="Santos F.R."/>
            <person name="Vidigal T.H.D.A."/>
            <person name="Brescovit A.D."/>
            <person name="Santos A.J."/>
        </authorList>
    </citation>
    <scope>NUCLEOTIDE SEQUENCE</scope>
    <source>
        <tissue evidence="1">Shoot tissue taken approximately 20 cm above the soil surface</tissue>
    </source>
</reference>
<evidence type="ECO:0000313" key="1">
    <source>
        <dbReference type="EMBL" id="JAE25975.1"/>
    </source>
</evidence>